<evidence type="ECO:0000256" key="3">
    <source>
        <dbReference type="ARBA" id="ARBA00022692"/>
    </source>
</evidence>
<dbReference type="CDD" id="cd06662">
    <property type="entry name" value="SURF1"/>
    <property type="match status" value="1"/>
</dbReference>
<dbReference type="Pfam" id="PF02104">
    <property type="entry name" value="SURF1"/>
    <property type="match status" value="1"/>
</dbReference>
<dbReference type="PANTHER" id="PTHR23427:SF2">
    <property type="entry name" value="SURFEIT LOCUS PROTEIN 1"/>
    <property type="match status" value="1"/>
</dbReference>
<keyword evidence="6" id="KW-1003">Cell membrane</keyword>
<name>A0A1I7EWI6_9BURK</name>
<reference evidence="8" key="1">
    <citation type="submission" date="2016-10" db="EMBL/GenBank/DDBJ databases">
        <authorList>
            <person name="Varghese N."/>
            <person name="Submissions S."/>
        </authorList>
    </citation>
    <scope>NUCLEOTIDE SEQUENCE [LARGE SCALE GENOMIC DNA]</scope>
    <source>
        <strain evidence="8">CGMCC 1.11014</strain>
    </source>
</reference>
<evidence type="ECO:0000256" key="4">
    <source>
        <dbReference type="ARBA" id="ARBA00022989"/>
    </source>
</evidence>
<keyword evidence="5 6" id="KW-0472">Membrane</keyword>
<accession>A0A1I7EWI6</accession>
<sequence>MRIAFRFKLIPFIATVLLVALGVALGQWQDRRAAEKTALEARLRAGAEAGPLVLDGAPVPAERAEFRSVRVTGQFVAGWPIYLNNRPYRNRAGFYLLMPFKISGSGMHVLVARGWLPRDAADLNKIPPYGTPAGTVTLEGVARARSGHVMQLGEAPALAPGAVVQNAGAAEVAAASGLALLPFIVEQAAPAGADDSGIVHDWPAPALGVDKHKGYAFQWYALAAMALLFFVVTGYKRGTKPGK</sequence>
<keyword evidence="8" id="KW-1185">Reference proteome</keyword>
<dbReference type="PANTHER" id="PTHR23427">
    <property type="entry name" value="SURFEIT LOCUS PROTEIN"/>
    <property type="match status" value="1"/>
</dbReference>
<dbReference type="Proteomes" id="UP000199391">
    <property type="component" value="Unassembled WGS sequence"/>
</dbReference>
<dbReference type="STRING" id="1035707.SAMN05216552_1001189"/>
<comment type="caution">
    <text evidence="6">Lacks conserved residue(s) required for the propagation of feature annotation.</text>
</comment>
<dbReference type="AlphaFoldDB" id="A0A1I7EWI6"/>
<dbReference type="GO" id="GO:0005886">
    <property type="term" value="C:plasma membrane"/>
    <property type="evidence" value="ECO:0007669"/>
    <property type="project" value="UniProtKB-SubCell"/>
</dbReference>
<evidence type="ECO:0000313" key="7">
    <source>
        <dbReference type="EMBL" id="SFU28267.1"/>
    </source>
</evidence>
<feature type="transmembrane region" description="Helical" evidence="6">
    <location>
        <begin position="217"/>
        <end position="235"/>
    </location>
</feature>
<dbReference type="RefSeq" id="WP_093552526.1">
    <property type="nucleotide sequence ID" value="NZ_FPBO01000001.1"/>
</dbReference>
<evidence type="ECO:0000313" key="8">
    <source>
        <dbReference type="Proteomes" id="UP000199391"/>
    </source>
</evidence>
<dbReference type="InterPro" id="IPR002994">
    <property type="entry name" value="Surf1/Shy1"/>
</dbReference>
<evidence type="ECO:0000256" key="2">
    <source>
        <dbReference type="ARBA" id="ARBA00007165"/>
    </source>
</evidence>
<comment type="similarity">
    <text evidence="2 6">Belongs to the SURF1 family.</text>
</comment>
<dbReference type="OrthoDB" id="9789940at2"/>
<proteinExistence type="inferred from homology"/>
<evidence type="ECO:0000256" key="6">
    <source>
        <dbReference type="RuleBase" id="RU363076"/>
    </source>
</evidence>
<evidence type="ECO:0000256" key="5">
    <source>
        <dbReference type="ARBA" id="ARBA00023136"/>
    </source>
</evidence>
<keyword evidence="4 6" id="KW-1133">Transmembrane helix</keyword>
<keyword evidence="3 6" id="KW-0812">Transmembrane</keyword>
<dbReference type="PROSITE" id="PS50895">
    <property type="entry name" value="SURF1"/>
    <property type="match status" value="1"/>
</dbReference>
<dbReference type="EMBL" id="FPBO01000001">
    <property type="protein sequence ID" value="SFU28267.1"/>
    <property type="molecule type" value="Genomic_DNA"/>
</dbReference>
<gene>
    <name evidence="7" type="ORF">SAMN05216552_1001189</name>
</gene>
<dbReference type="InterPro" id="IPR045214">
    <property type="entry name" value="Surf1/Surf4"/>
</dbReference>
<comment type="subcellular location">
    <subcellularLocation>
        <location evidence="6">Cell membrane</location>
        <topology evidence="6">Multi-pass membrane protein</topology>
    </subcellularLocation>
    <subcellularLocation>
        <location evidence="1">Membrane</location>
    </subcellularLocation>
</comment>
<protein>
    <recommendedName>
        <fullName evidence="6">SURF1-like protein</fullName>
    </recommendedName>
</protein>
<evidence type="ECO:0000256" key="1">
    <source>
        <dbReference type="ARBA" id="ARBA00004370"/>
    </source>
</evidence>
<organism evidence="7 8">
    <name type="scientific">Pseudoduganella namucuonensis</name>
    <dbReference type="NCBI Taxonomy" id="1035707"/>
    <lineage>
        <taxon>Bacteria</taxon>
        <taxon>Pseudomonadati</taxon>
        <taxon>Pseudomonadota</taxon>
        <taxon>Betaproteobacteria</taxon>
        <taxon>Burkholderiales</taxon>
        <taxon>Oxalobacteraceae</taxon>
        <taxon>Telluria group</taxon>
        <taxon>Pseudoduganella</taxon>
    </lineage>
</organism>